<dbReference type="InterPro" id="IPR000683">
    <property type="entry name" value="Gfo/Idh/MocA-like_OxRdtase_N"/>
</dbReference>
<dbReference type="PATRIC" id="fig|1122169.6.peg.3196"/>
<gene>
    <name evidence="5" type="ORF">Lsha_2779</name>
</gene>
<dbReference type="Gene3D" id="3.30.360.10">
    <property type="entry name" value="Dihydrodipicolinate Reductase, domain 2"/>
    <property type="match status" value="1"/>
</dbReference>
<dbReference type="Gene3D" id="3.40.50.720">
    <property type="entry name" value="NAD(P)-binding Rossmann-like Domain"/>
    <property type="match status" value="1"/>
</dbReference>
<dbReference type="GO" id="GO:0000166">
    <property type="term" value="F:nucleotide binding"/>
    <property type="evidence" value="ECO:0007669"/>
    <property type="project" value="InterPro"/>
</dbReference>
<comment type="similarity">
    <text evidence="1">Belongs to the Gfo/Idh/MocA family.</text>
</comment>
<dbReference type="SUPFAM" id="SSF55347">
    <property type="entry name" value="Glyceraldehyde-3-phosphate dehydrogenase-like, C-terminal domain"/>
    <property type="match status" value="1"/>
</dbReference>
<sequence length="321" mass="35588">MSGKITWGILGTSFISEVMAKAIHASTSSELLAVGSRSLSSAKHFAEQHQISKAYGNFQSLLDDPAIDAIYIGLPNHVHKEWIIRCALAGKHILCEKPFVLNAAEAHEVLGVLEETRVFCMEALMYRCHPFSKKLQELVQSKILGDIRLYNAVYTAPIAHLANPVAGGSIRNLGCYPVSLIRLLAGAEPVEIIGTGRWNKDNQTDSQASVILKFADHSIATVSTADDFAMVWQFDIWGSEGHLKVISNPWLPDAENKCIIQRYDEKEPVEIRVSGEKPLYTYQIDTVNHCILKSDMREQEAISLSDSLGNSIVLESWLNQI</sequence>
<dbReference type="EMBL" id="LNYW01000073">
    <property type="protein sequence ID" value="KTD56520.1"/>
    <property type="molecule type" value="Genomic_DNA"/>
</dbReference>
<keyword evidence="6" id="KW-1185">Reference proteome</keyword>
<name>A0A0W0YHT7_9GAMM</name>
<dbReference type="GO" id="GO:0016491">
    <property type="term" value="F:oxidoreductase activity"/>
    <property type="evidence" value="ECO:0007669"/>
    <property type="project" value="UniProtKB-KW"/>
</dbReference>
<dbReference type="InterPro" id="IPR050984">
    <property type="entry name" value="Gfo/Idh/MocA_domain"/>
</dbReference>
<evidence type="ECO:0000256" key="1">
    <source>
        <dbReference type="ARBA" id="ARBA00010928"/>
    </source>
</evidence>
<dbReference type="Pfam" id="PF01408">
    <property type="entry name" value="GFO_IDH_MocA"/>
    <property type="match status" value="1"/>
</dbReference>
<dbReference type="SUPFAM" id="SSF51735">
    <property type="entry name" value="NAD(P)-binding Rossmann-fold domains"/>
    <property type="match status" value="1"/>
</dbReference>
<evidence type="ECO:0000256" key="2">
    <source>
        <dbReference type="ARBA" id="ARBA00023002"/>
    </source>
</evidence>
<dbReference type="PANTHER" id="PTHR22604:SF105">
    <property type="entry name" value="TRANS-1,2-DIHYDROBENZENE-1,2-DIOL DEHYDROGENASE"/>
    <property type="match status" value="1"/>
</dbReference>
<evidence type="ECO:0000313" key="5">
    <source>
        <dbReference type="EMBL" id="KTD56520.1"/>
    </source>
</evidence>
<dbReference type="InterPro" id="IPR036291">
    <property type="entry name" value="NAD(P)-bd_dom_sf"/>
</dbReference>
<evidence type="ECO:0000259" key="4">
    <source>
        <dbReference type="Pfam" id="PF22725"/>
    </source>
</evidence>
<dbReference type="RefSeq" id="WP_018577725.1">
    <property type="nucleotide sequence ID" value="NZ_KB892407.1"/>
</dbReference>
<dbReference type="eggNOG" id="COG0673">
    <property type="taxonomic scope" value="Bacteria"/>
</dbReference>
<evidence type="ECO:0000259" key="3">
    <source>
        <dbReference type="Pfam" id="PF01408"/>
    </source>
</evidence>
<feature type="domain" description="Gfo/Idh/MocA-like oxidoreductase N-terminal" evidence="3">
    <location>
        <begin position="6"/>
        <end position="121"/>
    </location>
</feature>
<reference evidence="5 6" key="1">
    <citation type="submission" date="2015-11" db="EMBL/GenBank/DDBJ databases">
        <title>Genomic analysis of 38 Legionella species identifies large and diverse effector repertoires.</title>
        <authorList>
            <person name="Burstein D."/>
            <person name="Amaro F."/>
            <person name="Zusman T."/>
            <person name="Lifshitz Z."/>
            <person name="Cohen O."/>
            <person name="Gilbert J.A."/>
            <person name="Pupko T."/>
            <person name="Shuman H.A."/>
            <person name="Segal G."/>
        </authorList>
    </citation>
    <scope>NUCLEOTIDE SEQUENCE [LARGE SCALE GENOMIC DNA]</scope>
    <source>
        <strain evidence="5 6">ATCC 49655</strain>
    </source>
</reference>
<protein>
    <submittedName>
        <fullName evidence="5">Oxidoreductase</fullName>
    </submittedName>
</protein>
<feature type="domain" description="GFO/IDH/MocA-like oxidoreductase" evidence="4">
    <location>
        <begin position="133"/>
        <end position="243"/>
    </location>
</feature>
<dbReference type="PANTHER" id="PTHR22604">
    <property type="entry name" value="OXIDOREDUCTASES"/>
    <property type="match status" value="1"/>
</dbReference>
<proteinExistence type="inferred from homology"/>
<dbReference type="AlphaFoldDB" id="A0A0W0YHT7"/>
<dbReference type="InterPro" id="IPR055170">
    <property type="entry name" value="GFO_IDH_MocA-like_dom"/>
</dbReference>
<dbReference type="STRING" id="1122169.Lsha_2779"/>
<comment type="caution">
    <text evidence="5">The sequence shown here is derived from an EMBL/GenBank/DDBJ whole genome shotgun (WGS) entry which is preliminary data.</text>
</comment>
<keyword evidence="2" id="KW-0560">Oxidoreductase</keyword>
<dbReference type="Pfam" id="PF22725">
    <property type="entry name" value="GFO_IDH_MocA_C3"/>
    <property type="match status" value="1"/>
</dbReference>
<accession>A0A0W0YHT7</accession>
<organism evidence="5 6">
    <name type="scientific">Legionella shakespearei DSM 23087</name>
    <dbReference type="NCBI Taxonomy" id="1122169"/>
    <lineage>
        <taxon>Bacteria</taxon>
        <taxon>Pseudomonadati</taxon>
        <taxon>Pseudomonadota</taxon>
        <taxon>Gammaproteobacteria</taxon>
        <taxon>Legionellales</taxon>
        <taxon>Legionellaceae</taxon>
        <taxon>Legionella</taxon>
    </lineage>
</organism>
<evidence type="ECO:0000313" key="6">
    <source>
        <dbReference type="Proteomes" id="UP000054600"/>
    </source>
</evidence>
<dbReference type="Proteomes" id="UP000054600">
    <property type="component" value="Unassembled WGS sequence"/>
</dbReference>